<feature type="region of interest" description="Disordered" evidence="1">
    <location>
        <begin position="26"/>
        <end position="85"/>
    </location>
</feature>
<evidence type="ECO:0008006" key="4">
    <source>
        <dbReference type="Google" id="ProtNLM"/>
    </source>
</evidence>
<evidence type="ECO:0000313" key="2">
    <source>
        <dbReference type="EMBL" id="ESP01362.1"/>
    </source>
</evidence>
<feature type="compositionally biased region" description="Acidic residues" evidence="1">
    <location>
        <begin position="31"/>
        <end position="48"/>
    </location>
</feature>
<evidence type="ECO:0000313" key="3">
    <source>
        <dbReference type="Proteomes" id="UP000030746"/>
    </source>
</evidence>
<dbReference type="RefSeq" id="XP_009047996.1">
    <property type="nucleotide sequence ID" value="XM_009049748.1"/>
</dbReference>
<feature type="compositionally biased region" description="Polar residues" evidence="1">
    <location>
        <begin position="76"/>
        <end position="85"/>
    </location>
</feature>
<accession>V4B5P2</accession>
<dbReference type="EMBL" id="KB200521">
    <property type="protein sequence ID" value="ESP01362.1"/>
    <property type="molecule type" value="Genomic_DNA"/>
</dbReference>
<dbReference type="CTD" id="20237414"/>
<evidence type="ECO:0000256" key="1">
    <source>
        <dbReference type="SAM" id="MobiDB-lite"/>
    </source>
</evidence>
<gene>
    <name evidence="2" type="ORF">LOTGIDRAFT_157538</name>
</gene>
<sequence length="151" mass="17525">MSEEEKSCSFIARAFYGRKRKATKTILLPDNSDDEVESDSEADEDQVDADFLPEAQSDDDNDQDDLYDDEPAGDIESTTSKQKKTQLVNKWTWTKIKLIPGEIGKDVQFTTRDDELTPLQYFKTLFDDEVIDYIVDQTNLYFVQRSVFHQF</sequence>
<dbReference type="Proteomes" id="UP000030746">
    <property type="component" value="Unassembled WGS sequence"/>
</dbReference>
<dbReference type="HOGENOM" id="CLU_1733562_0_0_1"/>
<proteinExistence type="predicted"/>
<dbReference type="KEGG" id="lgi:LOTGIDRAFT_157538"/>
<reference evidence="2 3" key="1">
    <citation type="journal article" date="2013" name="Nature">
        <title>Insights into bilaterian evolution from three spiralian genomes.</title>
        <authorList>
            <person name="Simakov O."/>
            <person name="Marletaz F."/>
            <person name="Cho S.J."/>
            <person name="Edsinger-Gonzales E."/>
            <person name="Havlak P."/>
            <person name="Hellsten U."/>
            <person name="Kuo D.H."/>
            <person name="Larsson T."/>
            <person name="Lv J."/>
            <person name="Arendt D."/>
            <person name="Savage R."/>
            <person name="Osoegawa K."/>
            <person name="de Jong P."/>
            <person name="Grimwood J."/>
            <person name="Chapman J.A."/>
            <person name="Shapiro H."/>
            <person name="Aerts A."/>
            <person name="Otillar R.P."/>
            <person name="Terry A.Y."/>
            <person name="Boore J.L."/>
            <person name="Grigoriev I.V."/>
            <person name="Lindberg D.R."/>
            <person name="Seaver E.C."/>
            <person name="Weisblat D.A."/>
            <person name="Putnam N.H."/>
            <person name="Rokhsar D.S."/>
        </authorList>
    </citation>
    <scope>NUCLEOTIDE SEQUENCE [LARGE SCALE GENOMIC DNA]</scope>
</reference>
<dbReference type="OrthoDB" id="10057240at2759"/>
<dbReference type="GeneID" id="20237414"/>
<protein>
    <recommendedName>
        <fullName evidence="4">PiggyBac transposable element-derived protein domain-containing protein</fullName>
    </recommendedName>
</protein>
<name>V4B5P2_LOTGI</name>
<organism evidence="2 3">
    <name type="scientific">Lottia gigantea</name>
    <name type="common">Giant owl limpet</name>
    <dbReference type="NCBI Taxonomy" id="225164"/>
    <lineage>
        <taxon>Eukaryota</taxon>
        <taxon>Metazoa</taxon>
        <taxon>Spiralia</taxon>
        <taxon>Lophotrochozoa</taxon>
        <taxon>Mollusca</taxon>
        <taxon>Gastropoda</taxon>
        <taxon>Patellogastropoda</taxon>
        <taxon>Lottioidea</taxon>
        <taxon>Lottiidae</taxon>
        <taxon>Lottia</taxon>
    </lineage>
</organism>
<dbReference type="AlphaFoldDB" id="V4B5P2"/>
<feature type="compositionally biased region" description="Acidic residues" evidence="1">
    <location>
        <begin position="56"/>
        <end position="73"/>
    </location>
</feature>
<keyword evidence="3" id="KW-1185">Reference proteome</keyword>